<reference evidence="3 4" key="1">
    <citation type="submission" date="2018-06" db="EMBL/GenBank/DDBJ databases">
        <authorList>
            <consortium name="Pathogen Informatics"/>
            <person name="Doyle S."/>
        </authorList>
    </citation>
    <scope>NUCLEOTIDE SEQUENCE [LARGE SCALE GENOMIC DNA]</scope>
    <source>
        <strain evidence="3 4">NCTC8782</strain>
    </source>
</reference>
<evidence type="ECO:0000313" key="4">
    <source>
        <dbReference type="Proteomes" id="UP000255286"/>
    </source>
</evidence>
<keyword evidence="2" id="KW-0472">Membrane</keyword>
<gene>
    <name evidence="3" type="ORF">NCTC8782_02283</name>
</gene>
<evidence type="ECO:0000256" key="1">
    <source>
        <dbReference type="SAM" id="Coils"/>
    </source>
</evidence>
<keyword evidence="1" id="KW-0175">Coiled coil</keyword>
<accession>A0A9Q8E8D7</accession>
<dbReference type="RefSeq" id="WP_115601471.1">
    <property type="nucleotide sequence ID" value="NZ_UIGT01000001.1"/>
</dbReference>
<proteinExistence type="predicted"/>
<feature type="transmembrane region" description="Helical" evidence="2">
    <location>
        <begin position="12"/>
        <end position="31"/>
    </location>
</feature>
<sequence length="242" mass="27777">MADGISEWMPVIQTLTGGGIAGGVAILVSWMNHCYARERESIAAAERQRQEQQLAKDKRQKELFYIATELVFMLEQFAEGCARVATDTGKRDQQGFMRTTENTPEIDFDVITGDWRSLGQELMYAIRELPVLKEWSDREIAGMEESEGPPDYIRTSWERQYLYARLGLKAILQARRLRKLASLPDTRLDATKWSAQPVLWKVWRLERKRRSVQARLRLQTIAQMNVALKQSIKSNSQPGGSQ</sequence>
<comment type="caution">
    <text evidence="3">The sequence shown here is derived from an EMBL/GenBank/DDBJ whole genome shotgun (WGS) entry which is preliminary data.</text>
</comment>
<evidence type="ECO:0000313" key="3">
    <source>
        <dbReference type="EMBL" id="SUX79732.1"/>
    </source>
</evidence>
<keyword evidence="2" id="KW-1133">Transmembrane helix</keyword>
<name>A0A9Q8E8D7_9ENTR</name>
<evidence type="ECO:0000256" key="2">
    <source>
        <dbReference type="SAM" id="Phobius"/>
    </source>
</evidence>
<protein>
    <submittedName>
        <fullName evidence="3">Uncharacterized protein</fullName>
    </submittedName>
</protein>
<dbReference type="AlphaFoldDB" id="A0A9Q8E8D7"/>
<organism evidence="3 4">
    <name type="scientific">Citrobacter youngae</name>
    <dbReference type="NCBI Taxonomy" id="133448"/>
    <lineage>
        <taxon>Bacteria</taxon>
        <taxon>Pseudomonadati</taxon>
        <taxon>Pseudomonadota</taxon>
        <taxon>Gammaproteobacteria</taxon>
        <taxon>Enterobacterales</taxon>
        <taxon>Enterobacteriaceae</taxon>
        <taxon>Citrobacter</taxon>
        <taxon>Citrobacter freundii complex</taxon>
    </lineage>
</organism>
<dbReference type="EMBL" id="UIGT01000001">
    <property type="protein sequence ID" value="SUX79732.1"/>
    <property type="molecule type" value="Genomic_DNA"/>
</dbReference>
<feature type="coiled-coil region" evidence="1">
    <location>
        <begin position="35"/>
        <end position="62"/>
    </location>
</feature>
<dbReference type="Proteomes" id="UP000255286">
    <property type="component" value="Unassembled WGS sequence"/>
</dbReference>
<keyword evidence="2" id="KW-0812">Transmembrane</keyword>